<protein>
    <submittedName>
        <fullName evidence="3">BatA and WFA domain-containing protein</fullName>
    </submittedName>
</protein>
<dbReference type="InterPro" id="IPR002035">
    <property type="entry name" value="VWF_A"/>
</dbReference>
<name>A0ABX8FGV8_9BACI</name>
<feature type="transmembrane region" description="Helical" evidence="1">
    <location>
        <begin position="6"/>
        <end position="24"/>
    </location>
</feature>
<dbReference type="EMBL" id="CP071709">
    <property type="protein sequence ID" value="QVY63261.1"/>
    <property type="molecule type" value="Genomic_DNA"/>
</dbReference>
<accession>A0ABX8FGV8</accession>
<keyword evidence="1" id="KW-0472">Membrane</keyword>
<dbReference type="PANTHER" id="PTHR37464">
    <property type="entry name" value="BLL2463 PROTEIN"/>
    <property type="match status" value="1"/>
</dbReference>
<dbReference type="Gene3D" id="3.40.50.410">
    <property type="entry name" value="von Willebrand factor, type A domain"/>
    <property type="match status" value="1"/>
</dbReference>
<keyword evidence="4" id="KW-1185">Reference proteome</keyword>
<dbReference type="Proteomes" id="UP000679247">
    <property type="component" value="Chromosome"/>
</dbReference>
<organism evidence="3 4">
    <name type="scientific">Cytobacillus gottheilii</name>
    <dbReference type="NCBI Taxonomy" id="859144"/>
    <lineage>
        <taxon>Bacteria</taxon>
        <taxon>Bacillati</taxon>
        <taxon>Bacillota</taxon>
        <taxon>Bacilli</taxon>
        <taxon>Bacillales</taxon>
        <taxon>Bacillaceae</taxon>
        <taxon>Cytobacillus</taxon>
    </lineage>
</organism>
<dbReference type="RefSeq" id="WP_214478496.1">
    <property type="nucleotide sequence ID" value="NZ_CP071709.1"/>
</dbReference>
<dbReference type="PROSITE" id="PS50234">
    <property type="entry name" value="VWFA"/>
    <property type="match status" value="1"/>
</dbReference>
<keyword evidence="1" id="KW-1133">Transmembrane helix</keyword>
<evidence type="ECO:0000313" key="3">
    <source>
        <dbReference type="EMBL" id="QVY63261.1"/>
    </source>
</evidence>
<dbReference type="InterPro" id="IPR036465">
    <property type="entry name" value="vWFA_dom_sf"/>
</dbReference>
<proteinExistence type="predicted"/>
<feature type="transmembrane region" description="Helical" evidence="1">
    <location>
        <begin position="59"/>
        <end position="80"/>
    </location>
</feature>
<dbReference type="Pfam" id="PF07584">
    <property type="entry name" value="BatA"/>
    <property type="match status" value="1"/>
</dbReference>
<feature type="transmembrane region" description="Helical" evidence="1">
    <location>
        <begin position="563"/>
        <end position="582"/>
    </location>
</feature>
<evidence type="ECO:0000256" key="1">
    <source>
        <dbReference type="SAM" id="Phobius"/>
    </source>
</evidence>
<evidence type="ECO:0000259" key="2">
    <source>
        <dbReference type="PROSITE" id="PS50234"/>
    </source>
</evidence>
<keyword evidence="1" id="KW-0812">Transmembrane</keyword>
<dbReference type="Pfam" id="PF13519">
    <property type="entry name" value="VWA_2"/>
    <property type="match status" value="1"/>
</dbReference>
<feature type="domain" description="VWFA" evidence="2">
    <location>
        <begin position="89"/>
        <end position="263"/>
    </location>
</feature>
<reference evidence="3 4" key="1">
    <citation type="submission" date="2021-03" db="EMBL/GenBank/DDBJ databases">
        <title>The first data on the complete genome of the tetrodotoxin-producing bacterium.</title>
        <authorList>
            <person name="Melnikova D.I."/>
            <person name="Nijland R."/>
            <person name="Magarlamov T.Y."/>
        </authorList>
    </citation>
    <scope>NUCLEOTIDE SEQUENCE [LARGE SCALE GENOMIC DNA]</scope>
    <source>
        <strain evidence="3 4">1839</strain>
    </source>
</reference>
<dbReference type="PANTHER" id="PTHR37464:SF1">
    <property type="entry name" value="BLL2463 PROTEIN"/>
    <property type="match status" value="1"/>
</dbReference>
<dbReference type="InterPro" id="IPR024163">
    <property type="entry name" value="Aerotolerance_reg_N"/>
</dbReference>
<evidence type="ECO:0000313" key="4">
    <source>
        <dbReference type="Proteomes" id="UP000679247"/>
    </source>
</evidence>
<dbReference type="SUPFAM" id="SSF53300">
    <property type="entry name" value="vWA-like"/>
    <property type="match status" value="1"/>
</dbReference>
<gene>
    <name evidence="3" type="ORF">J1899_09520</name>
</gene>
<sequence>MQFISPLYFSLILFLGAVILFYFFRKQYTEKSVSSNMLWQQTLNEWQASPFLKKMQQNLLFWLQILALLLLMLALTGPVFKQNAVVGDDVIFVIDTSASMSADFQEKDRFTAAKNEMLQITDILNGQNVTIIQAGQQPQILLNKESNKSHAEQVITSLELTYDHESMDEALRLANSLAGEGSAIHVFSDNVEEELAADELPERYVQVHNIGENDVNLSLISFGVTYTEGRTSGVAVIENQSNEVQNAEFSILGEEQQLFQQSVEIEAGEREIIQVGELKELPLYEGVISTKDSYSADNQLTAVLSSGSPQVYSLGETSSFAVRGFETIGAEVIQAAVGEWDQDNGQGIILAEGDTLEELPNLPAIYFHSSAEKAELNEAITIQEDQLLQYVDHDSLYIGQASEPLEGNWETIMQSGNHPLIQKGSHNGQPLIIVNFSLSDSDWPLHPGFPIFLFNAYEWLSQETDFLGYYQPGEEKWLNVSSSMQSIDIFNIEDENLYSLNLENESFRAPVQPGSYQAVSQDHIYHFAVALDEREKQITSGQSFTLNARTLEAKQASSVNESLWFWLALIALVFIAIEWEVYRRGHRV</sequence>